<organism evidence="3 4">
    <name type="scientific">Hungatella hathewayi</name>
    <dbReference type="NCBI Taxonomy" id="154046"/>
    <lineage>
        <taxon>Bacteria</taxon>
        <taxon>Bacillati</taxon>
        <taxon>Bacillota</taxon>
        <taxon>Clostridia</taxon>
        <taxon>Lachnospirales</taxon>
        <taxon>Lachnospiraceae</taxon>
        <taxon>Hungatella</taxon>
    </lineage>
</organism>
<dbReference type="InterPro" id="IPR050491">
    <property type="entry name" value="AmpC-like"/>
</dbReference>
<dbReference type="CDD" id="cd14797">
    <property type="entry name" value="DUF302"/>
    <property type="match status" value="1"/>
</dbReference>
<evidence type="ECO:0000313" key="4">
    <source>
        <dbReference type="Proteomes" id="UP000095651"/>
    </source>
</evidence>
<dbReference type="Pfam" id="PF00144">
    <property type="entry name" value="Beta-lactamase"/>
    <property type="match status" value="1"/>
</dbReference>
<dbReference type="PANTHER" id="PTHR46825">
    <property type="entry name" value="D-ALANYL-D-ALANINE-CARBOXYPEPTIDASE/ENDOPEPTIDASE AMPH"/>
    <property type="match status" value="1"/>
</dbReference>
<dbReference type="SUPFAM" id="SSF56601">
    <property type="entry name" value="beta-lactamase/transpeptidase-like"/>
    <property type="match status" value="1"/>
</dbReference>
<dbReference type="Gene3D" id="3.30.310.70">
    <property type="entry name" value="TT1751-like domain"/>
    <property type="match status" value="1"/>
</dbReference>
<sequence length="509" mass="56333">MNTREHTEMKMRGSADVSYLGRTVDEMVWKFMEEQEIPGLTLAIVQAPYIPRVVGYGFSDAGQKRLASVNTLWPAGPISQGYAAVAVMQLYEDGSVDLDAPAAAYVDSLPEQWKCITVRQLLHHASGLADYRKQEGFSLTREWTFEELIGLTAELPLQFEPGTEVAQSATNFLLLTEVVERVSKMAYQEFVKKNQFELLGLKHTSFSEGLSAFHQEDLSLSEYVHQIFKTDGRYIDPAETAVSYQSDGSAFPQMHSSALRGFGDVWASAQDISFWDIGLAGGVLIKKPEDRAVVYASWTLPDGRTVPGSAGWQFYHHRGLMDIKGSIPGFSSFLSRFTHPEELVCVTLMANKEGVDFTNLGRKIAGAFGDLLSTNYDDTRLFLMESQFSADETVSRLEKQLNALDIPVFAKFDHAGNAAEAGLELRPTTVLVFGAPKVGTGLMQADQSIALELPLKIAVWEDEAGSTWLAFPKMKPVAEEYSLGDHPVIGNMQKLLERLVKKAANLYES</sequence>
<dbReference type="Pfam" id="PF03625">
    <property type="entry name" value="DUF302"/>
    <property type="match status" value="1"/>
</dbReference>
<dbReference type="InterPro" id="IPR005180">
    <property type="entry name" value="DUF302"/>
</dbReference>
<dbReference type="InterPro" id="IPR001466">
    <property type="entry name" value="Beta-lactam-related"/>
</dbReference>
<proteinExistence type="predicted"/>
<dbReference type="Gene3D" id="3.40.710.10">
    <property type="entry name" value="DD-peptidase/beta-lactamase superfamily"/>
    <property type="match status" value="1"/>
</dbReference>
<dbReference type="AlphaFoldDB" id="A0A174ENR3"/>
<dbReference type="RefSeq" id="WP_055655714.1">
    <property type="nucleotide sequence ID" value="NZ_CABIXC010000006.1"/>
</dbReference>
<dbReference type="InterPro" id="IPR035923">
    <property type="entry name" value="TT1751-like_sf"/>
</dbReference>
<dbReference type="EMBL" id="CYZE01000006">
    <property type="protein sequence ID" value="CUO38226.1"/>
    <property type="molecule type" value="Genomic_DNA"/>
</dbReference>
<evidence type="ECO:0000259" key="2">
    <source>
        <dbReference type="Pfam" id="PF03625"/>
    </source>
</evidence>
<dbReference type="PANTHER" id="PTHR46825:SF9">
    <property type="entry name" value="BETA-LACTAMASE-RELATED DOMAIN-CONTAINING PROTEIN"/>
    <property type="match status" value="1"/>
</dbReference>
<evidence type="ECO:0000313" key="3">
    <source>
        <dbReference type="EMBL" id="CUO38226.1"/>
    </source>
</evidence>
<dbReference type="SUPFAM" id="SSF103247">
    <property type="entry name" value="TT1751-like"/>
    <property type="match status" value="1"/>
</dbReference>
<name>A0A174ENR3_9FIRM</name>
<feature type="domain" description="Beta-lactamase-related" evidence="1">
    <location>
        <begin position="25"/>
        <end position="358"/>
    </location>
</feature>
<accession>A0A174ENR3</accession>
<dbReference type="Proteomes" id="UP000095651">
    <property type="component" value="Unassembled WGS sequence"/>
</dbReference>
<evidence type="ECO:0000259" key="1">
    <source>
        <dbReference type="Pfam" id="PF00144"/>
    </source>
</evidence>
<reference evidence="3 4" key="1">
    <citation type="submission" date="2015-09" db="EMBL/GenBank/DDBJ databases">
        <authorList>
            <consortium name="Pathogen Informatics"/>
        </authorList>
    </citation>
    <scope>NUCLEOTIDE SEQUENCE [LARGE SCALE GENOMIC DNA]</scope>
    <source>
        <strain evidence="3 4">2789STDY5608850</strain>
    </source>
</reference>
<feature type="domain" description="DUF302" evidence="2">
    <location>
        <begin position="412"/>
        <end position="472"/>
    </location>
</feature>
<protein>
    <submittedName>
        <fullName evidence="3">Peptidoglycan biosynthesis protein</fullName>
    </submittedName>
</protein>
<gene>
    <name evidence="3" type="primary">pbpE_1</name>
    <name evidence="3" type="ORF">ERS852407_02629</name>
</gene>
<dbReference type="InterPro" id="IPR012338">
    <property type="entry name" value="Beta-lactam/transpept-like"/>
</dbReference>